<keyword evidence="1" id="KW-1133">Transmembrane helix</keyword>
<reference evidence="3" key="1">
    <citation type="submission" date="2016-10" db="EMBL/GenBank/DDBJ databases">
        <authorList>
            <person name="Varghese N."/>
            <person name="Submissions S."/>
        </authorList>
    </citation>
    <scope>NUCLEOTIDE SEQUENCE [LARGE SCALE GENOMIC DNA]</scope>
    <source>
        <strain evidence="3">R-53102</strain>
    </source>
</reference>
<organism evidence="2 3">
    <name type="scientific">Lactobacillus bombicola</name>
    <dbReference type="NCBI Taxonomy" id="1505723"/>
    <lineage>
        <taxon>Bacteria</taxon>
        <taxon>Bacillati</taxon>
        <taxon>Bacillota</taxon>
        <taxon>Bacilli</taxon>
        <taxon>Lactobacillales</taxon>
        <taxon>Lactobacillaceae</taxon>
        <taxon>Lactobacillus</taxon>
    </lineage>
</organism>
<dbReference type="STRING" id="1505723.SAMN04487792_1388"/>
<protein>
    <submittedName>
        <fullName evidence="2">Uncharacterized protein</fullName>
    </submittedName>
</protein>
<feature type="transmembrane region" description="Helical" evidence="1">
    <location>
        <begin position="16"/>
        <end position="35"/>
    </location>
</feature>
<evidence type="ECO:0000313" key="2">
    <source>
        <dbReference type="EMBL" id="SFD56726.1"/>
    </source>
</evidence>
<feature type="transmembrane region" description="Helical" evidence="1">
    <location>
        <begin position="260"/>
        <end position="286"/>
    </location>
</feature>
<feature type="transmembrane region" description="Helical" evidence="1">
    <location>
        <begin position="214"/>
        <end position="240"/>
    </location>
</feature>
<proteinExistence type="predicted"/>
<dbReference type="EMBL" id="FOMN01000009">
    <property type="protein sequence ID" value="SFD56726.1"/>
    <property type="molecule type" value="Genomic_DNA"/>
</dbReference>
<name>A0A1I1TDS0_9LACO</name>
<evidence type="ECO:0000256" key="1">
    <source>
        <dbReference type="SAM" id="Phobius"/>
    </source>
</evidence>
<feature type="transmembrane region" description="Helical" evidence="1">
    <location>
        <begin position="354"/>
        <end position="375"/>
    </location>
</feature>
<feature type="transmembrane region" description="Helical" evidence="1">
    <location>
        <begin position="298"/>
        <end position="318"/>
    </location>
</feature>
<dbReference type="Proteomes" id="UP000199599">
    <property type="component" value="Unassembled WGS sequence"/>
</dbReference>
<evidence type="ECO:0000313" key="3">
    <source>
        <dbReference type="Proteomes" id="UP000199599"/>
    </source>
</evidence>
<keyword evidence="1" id="KW-0472">Membrane</keyword>
<accession>A0A1I1TDS0</accession>
<dbReference type="AlphaFoldDB" id="A0A1I1TDS0"/>
<sequence>MMSYFGFQFKKITKHNLTIIASCILIIISFGVLFLNANQIDSGESIKGQIQGNIVIQKNNIAQDKQALKKYSPTGEGYRQTKIALKQTKKQLQANQALIKHINKGQWGPVYKEKIKESNKMKTTGLSERNLDFVSGIKKRYQYLVKHPLPYESDAAVTGLQFWSDLNGTYWPILFTLVIIFILTYLYTDAYKNGLDITTVLPINVMRKQLSNSLVGLAISCLLYLLLSLLVFTGASLIFGTGNLQYPAIIHHLVNGRQTVAVAPLATLIPQILILQFLEFIFLVLFIQLLAKLLHNQLPTLLLAVLLVVGIGLATTVIEPLAQIAQWLPNTYLNAINVVSGVVAYNINNYHINFASGVGTLLIGSLVLFSLICLLERTRTHHFKEVEVL</sequence>
<feature type="transmembrane region" description="Helical" evidence="1">
    <location>
        <begin position="169"/>
        <end position="187"/>
    </location>
</feature>
<dbReference type="RefSeq" id="WP_090093764.1">
    <property type="nucleotide sequence ID" value="NZ_CBCRVU010000002.1"/>
</dbReference>
<keyword evidence="1" id="KW-0812">Transmembrane</keyword>
<gene>
    <name evidence="2" type="ORF">SAMN04487792_1388</name>
</gene>